<dbReference type="PANTHER" id="PTHR11635:SF152">
    <property type="entry name" value="CAMP-DEPENDENT PROTEIN KINASE TYPE I REGULATORY SUBUNIT-RELATED"/>
    <property type="match status" value="1"/>
</dbReference>
<dbReference type="GO" id="GO:0034236">
    <property type="term" value="F:protein kinase A catalytic subunit binding"/>
    <property type="evidence" value="ECO:0007669"/>
    <property type="project" value="TreeGrafter"/>
</dbReference>
<dbReference type="GO" id="GO:0030552">
    <property type="term" value="F:cAMP binding"/>
    <property type="evidence" value="ECO:0007669"/>
    <property type="project" value="TreeGrafter"/>
</dbReference>
<evidence type="ECO:0000259" key="2">
    <source>
        <dbReference type="PROSITE" id="PS50042"/>
    </source>
</evidence>
<dbReference type="PROSITE" id="PS00889">
    <property type="entry name" value="CNMP_BINDING_2"/>
    <property type="match status" value="1"/>
</dbReference>
<dbReference type="GO" id="GO:0005952">
    <property type="term" value="C:cAMP-dependent protein kinase complex"/>
    <property type="evidence" value="ECO:0007669"/>
    <property type="project" value="InterPro"/>
</dbReference>
<dbReference type="InterPro" id="IPR018490">
    <property type="entry name" value="cNMP-bd_dom_sf"/>
</dbReference>
<accession>F2PJ64</accession>
<gene>
    <name evidence="3" type="ORF">TEQG_00972</name>
</gene>
<dbReference type="GO" id="GO:0005829">
    <property type="term" value="C:cytosol"/>
    <property type="evidence" value="ECO:0007669"/>
    <property type="project" value="TreeGrafter"/>
</dbReference>
<dbReference type="SUPFAM" id="SSF51206">
    <property type="entry name" value="cAMP-binding domain-like"/>
    <property type="match status" value="1"/>
</dbReference>
<keyword evidence="4" id="KW-1185">Reference proteome</keyword>
<dbReference type="Proteomes" id="UP000009169">
    <property type="component" value="Unassembled WGS sequence"/>
</dbReference>
<feature type="region of interest" description="Disordered" evidence="1">
    <location>
        <begin position="1"/>
        <end position="31"/>
    </location>
</feature>
<dbReference type="Gene3D" id="2.60.120.10">
    <property type="entry name" value="Jelly Rolls"/>
    <property type="match status" value="1"/>
</dbReference>
<evidence type="ECO:0000313" key="3">
    <source>
        <dbReference type="EMBL" id="EGE01931.1"/>
    </source>
</evidence>
<reference evidence="4" key="1">
    <citation type="journal article" date="2012" name="MBio">
        <title>Comparative genome analysis of Trichophyton rubrum and related dermatophytes reveals candidate genes involved in infection.</title>
        <authorList>
            <person name="Martinez D.A."/>
            <person name="Oliver B.G."/>
            <person name="Graeser Y."/>
            <person name="Goldberg J.M."/>
            <person name="Li W."/>
            <person name="Martinez-Rossi N.M."/>
            <person name="Monod M."/>
            <person name="Shelest E."/>
            <person name="Barton R.C."/>
            <person name="Birch E."/>
            <person name="Brakhage A.A."/>
            <person name="Chen Z."/>
            <person name="Gurr S.J."/>
            <person name="Heiman D."/>
            <person name="Heitman J."/>
            <person name="Kosti I."/>
            <person name="Rossi A."/>
            <person name="Saif S."/>
            <person name="Samalova M."/>
            <person name="Saunders C.W."/>
            <person name="Shea T."/>
            <person name="Summerbell R.C."/>
            <person name="Xu J."/>
            <person name="Young S."/>
            <person name="Zeng Q."/>
            <person name="Birren B.W."/>
            <person name="Cuomo C.A."/>
            <person name="White T.C."/>
        </authorList>
    </citation>
    <scope>NUCLEOTIDE SEQUENCE [LARGE SCALE GENOMIC DNA]</scope>
    <source>
        <strain evidence="4">ATCC MYA-4606 / CBS 127.97</strain>
    </source>
</reference>
<evidence type="ECO:0000256" key="1">
    <source>
        <dbReference type="SAM" id="MobiDB-lite"/>
    </source>
</evidence>
<dbReference type="AlphaFoldDB" id="F2PJ64"/>
<dbReference type="CDD" id="cd00038">
    <property type="entry name" value="CAP_ED"/>
    <property type="match status" value="1"/>
</dbReference>
<name>F2PJ64_TRIEC</name>
<dbReference type="PROSITE" id="PS50042">
    <property type="entry name" value="CNMP_BINDING_3"/>
    <property type="match status" value="1"/>
</dbReference>
<dbReference type="InterPro" id="IPR050503">
    <property type="entry name" value="cAMP-dep_PK_reg_su-like"/>
</dbReference>
<dbReference type="PANTHER" id="PTHR11635">
    <property type="entry name" value="CAMP-DEPENDENT PROTEIN KINASE REGULATORY CHAIN"/>
    <property type="match status" value="1"/>
</dbReference>
<dbReference type="eggNOG" id="KOG1113">
    <property type="taxonomic scope" value="Eukaryota"/>
</dbReference>
<dbReference type="VEuPathDB" id="FungiDB:TEQG_00972"/>
<dbReference type="GO" id="GO:0005634">
    <property type="term" value="C:nucleus"/>
    <property type="evidence" value="ECO:0007669"/>
    <property type="project" value="TreeGrafter"/>
</dbReference>
<feature type="region of interest" description="Disordered" evidence="1">
    <location>
        <begin position="197"/>
        <end position="217"/>
    </location>
</feature>
<evidence type="ECO:0000313" key="4">
    <source>
        <dbReference type="Proteomes" id="UP000009169"/>
    </source>
</evidence>
<feature type="domain" description="Cyclic nucleotide-binding" evidence="2">
    <location>
        <begin position="88"/>
        <end position="197"/>
    </location>
</feature>
<dbReference type="SMART" id="SM00100">
    <property type="entry name" value="cNMP"/>
    <property type="match status" value="1"/>
</dbReference>
<dbReference type="GO" id="GO:0016301">
    <property type="term" value="F:kinase activity"/>
    <property type="evidence" value="ECO:0007669"/>
    <property type="project" value="UniProtKB-KW"/>
</dbReference>
<dbReference type="InterPro" id="IPR000595">
    <property type="entry name" value="cNMP-bd_dom"/>
</dbReference>
<sequence>MMEEQRLEAEVKQSNRRIKKMAGEEEASRQASAIGRCLLDGRSAAGSNSRRRQSRCRYNYKGEMLERLKKLEKLVDACTRPSWKKVPLLSSLKPYERSKIADALDTVKHPSGATIIAEGEPGESFYLLESGEAVAYKAGIEGPVKEYKRGDYFGELALLDDKPRQATVVSKTEVKVAKLGRDGFKRLLGPVEEIMRREDYGTASATDSEAGKEQKGT</sequence>
<dbReference type="HOGENOM" id="CLU_1273060_0_0_1"/>
<proteinExistence type="predicted"/>
<dbReference type="PRINTS" id="PR00103">
    <property type="entry name" value="CAMPKINASE"/>
</dbReference>
<dbReference type="OrthoDB" id="417078at2759"/>
<dbReference type="InterPro" id="IPR014710">
    <property type="entry name" value="RmlC-like_jellyroll"/>
</dbReference>
<dbReference type="EMBL" id="DS995720">
    <property type="protein sequence ID" value="EGE01931.1"/>
    <property type="molecule type" value="Genomic_DNA"/>
</dbReference>
<dbReference type="Pfam" id="PF00027">
    <property type="entry name" value="cNMP_binding"/>
    <property type="match status" value="1"/>
</dbReference>
<organism evidence="3 4">
    <name type="scientific">Trichophyton equinum (strain ATCC MYA-4606 / CBS 127.97)</name>
    <name type="common">Horse ringworm fungus</name>
    <dbReference type="NCBI Taxonomy" id="559882"/>
    <lineage>
        <taxon>Eukaryota</taxon>
        <taxon>Fungi</taxon>
        <taxon>Dikarya</taxon>
        <taxon>Ascomycota</taxon>
        <taxon>Pezizomycotina</taxon>
        <taxon>Eurotiomycetes</taxon>
        <taxon>Eurotiomycetidae</taxon>
        <taxon>Onygenales</taxon>
        <taxon>Arthrodermataceae</taxon>
        <taxon>Trichophyton</taxon>
    </lineage>
</organism>
<protein>
    <submittedName>
        <fullName evidence="3">cAMP-dependent protein kinase regulatory subunit</fullName>
    </submittedName>
</protein>
<dbReference type="PROSITE" id="PS00888">
    <property type="entry name" value="CNMP_BINDING_1"/>
    <property type="match status" value="1"/>
</dbReference>
<dbReference type="GO" id="GO:0004862">
    <property type="term" value="F:cAMP-dependent protein kinase inhibitor activity"/>
    <property type="evidence" value="ECO:0007669"/>
    <property type="project" value="TreeGrafter"/>
</dbReference>
<feature type="compositionally biased region" description="Basic and acidic residues" evidence="1">
    <location>
        <begin position="1"/>
        <end position="13"/>
    </location>
</feature>
<dbReference type="InterPro" id="IPR018488">
    <property type="entry name" value="cNMP-bd_CS"/>
</dbReference>